<keyword evidence="2" id="KW-1185">Reference proteome</keyword>
<dbReference type="RefSeq" id="XP_025473701.1">
    <property type="nucleotide sequence ID" value="XM_025625686.1"/>
</dbReference>
<protein>
    <submittedName>
        <fullName evidence="1">Uncharacterized protein</fullName>
    </submittedName>
</protein>
<evidence type="ECO:0000313" key="2">
    <source>
        <dbReference type="Proteomes" id="UP000247647"/>
    </source>
</evidence>
<gene>
    <name evidence="1" type="ORF">BO87DRAFT_402436</name>
</gene>
<dbReference type="EMBL" id="KZ821529">
    <property type="protein sequence ID" value="PYH28223.1"/>
    <property type="molecule type" value="Genomic_DNA"/>
</dbReference>
<name>A0A318Y7D5_ASPNB</name>
<proteinExistence type="predicted"/>
<reference evidence="1" key="1">
    <citation type="submission" date="2016-12" db="EMBL/GenBank/DDBJ databases">
        <title>The genomes of Aspergillus section Nigri reveals drivers in fungal speciation.</title>
        <authorList>
            <consortium name="DOE Joint Genome Institute"/>
            <person name="Vesth T.C."/>
            <person name="Nybo J."/>
            <person name="Theobald S."/>
            <person name="Brandl J."/>
            <person name="Frisvad J.C."/>
            <person name="Nielsen K.F."/>
            <person name="Lyhne E.K."/>
            <person name="Kogle M.E."/>
            <person name="Kuo A."/>
            <person name="Riley R."/>
            <person name="Clum A."/>
            <person name="Nolan M."/>
            <person name="Lipzen A."/>
            <person name="Salamov A."/>
            <person name="Henrissat B."/>
            <person name="Wiebenga A."/>
            <person name="De Vries R.P."/>
            <person name="Grigoriev I.V."/>
            <person name="Mortensen U.H."/>
            <person name="Andersen M.R."/>
            <person name="Baker S.E."/>
        </authorList>
    </citation>
    <scope>NUCLEOTIDE SEQUENCE [LARGE SCALE GENOMIC DNA]</scope>
    <source>
        <strain evidence="1">CBS 115656</strain>
    </source>
</reference>
<dbReference type="AlphaFoldDB" id="A0A318Y7D5"/>
<dbReference type="OrthoDB" id="5336600at2759"/>
<sequence length="133" mass="14554">MGWSIALVSRSETAQTSAEAKVIYRTANASNVDSLTLALDWSHVSDLRPQMLEADLQLSAPLFLVTGSILNKEPQIIFSSPCAAKAASSCIADLDTGGYTKGYYSNTIVETVFKPFFEDREKLQDGLDNWTVE</sequence>
<dbReference type="Proteomes" id="UP000247647">
    <property type="component" value="Unassembled WGS sequence"/>
</dbReference>
<evidence type="ECO:0000313" key="1">
    <source>
        <dbReference type="EMBL" id="PYH28223.1"/>
    </source>
</evidence>
<accession>A0A318Y7D5</accession>
<dbReference type="GeneID" id="37128142"/>
<organism evidence="1 2">
    <name type="scientific">Aspergillus neoniger (strain CBS 115656)</name>
    <dbReference type="NCBI Taxonomy" id="1448310"/>
    <lineage>
        <taxon>Eukaryota</taxon>
        <taxon>Fungi</taxon>
        <taxon>Dikarya</taxon>
        <taxon>Ascomycota</taxon>
        <taxon>Pezizomycotina</taxon>
        <taxon>Eurotiomycetes</taxon>
        <taxon>Eurotiomycetidae</taxon>
        <taxon>Eurotiales</taxon>
        <taxon>Aspergillaceae</taxon>
        <taxon>Aspergillus</taxon>
        <taxon>Aspergillus subgen. Circumdati</taxon>
    </lineage>
</organism>